<proteinExistence type="inferred from homology"/>
<protein>
    <submittedName>
        <fullName evidence="3">Putative oxidoreductase</fullName>
    </submittedName>
</protein>
<dbReference type="InterPro" id="IPR002347">
    <property type="entry name" value="SDR_fam"/>
</dbReference>
<dbReference type="InterPro" id="IPR020904">
    <property type="entry name" value="Sc_DH/Rdtase_CS"/>
</dbReference>
<dbReference type="GO" id="GO:0016020">
    <property type="term" value="C:membrane"/>
    <property type="evidence" value="ECO:0007669"/>
    <property type="project" value="TreeGrafter"/>
</dbReference>
<dbReference type="AlphaFoldDB" id="A0A6I7HIJ6"/>
<dbReference type="Gene3D" id="3.40.50.720">
    <property type="entry name" value="NAD(P)-binding Rossmann-like Domain"/>
    <property type="match status" value="1"/>
</dbReference>
<sequence length="235" mass="25037">MGTYIVTGASAGIGREITLQLAARRHRVLALARSESRLEALAANDSLIVPVPIDLSDPDAITRLSEEFSGYDIDGLINNAAIQENVRFDADTYGPDAVRAEITTNLTAPILLTHLVARNSRRPLTVIDVNSGLALFPKSTSAVYSATKAGLRMFAEAMAAQAGLQIRVVDVILPLVDTAMTAGRGKGKIAPQVAAEAIVAALDGRRREVFVGKAKALRILARIAPSIAARIMRRM</sequence>
<evidence type="ECO:0000313" key="3">
    <source>
        <dbReference type="EMBL" id="RCW21571.1"/>
    </source>
</evidence>
<keyword evidence="4" id="KW-1185">Reference proteome</keyword>
<dbReference type="Proteomes" id="UP000252582">
    <property type="component" value="Unassembled WGS sequence"/>
</dbReference>
<accession>A0A6I7HIJ6</accession>
<dbReference type="PRINTS" id="PR00081">
    <property type="entry name" value="GDHRDH"/>
</dbReference>
<evidence type="ECO:0000256" key="1">
    <source>
        <dbReference type="ARBA" id="ARBA00006484"/>
    </source>
</evidence>
<dbReference type="PANTHER" id="PTHR44196">
    <property type="entry name" value="DEHYDROGENASE/REDUCTASE SDR FAMILY MEMBER 7B"/>
    <property type="match status" value="1"/>
</dbReference>
<organism evidence="3 4">
    <name type="scientific">Ciceribacter lividus</name>
    <dbReference type="NCBI Taxonomy" id="1197950"/>
    <lineage>
        <taxon>Bacteria</taxon>
        <taxon>Pseudomonadati</taxon>
        <taxon>Pseudomonadota</taxon>
        <taxon>Alphaproteobacteria</taxon>
        <taxon>Hyphomicrobiales</taxon>
        <taxon>Rhizobiaceae</taxon>
        <taxon>Ciceribacter</taxon>
    </lineage>
</organism>
<dbReference type="Pfam" id="PF00106">
    <property type="entry name" value="adh_short"/>
    <property type="match status" value="1"/>
</dbReference>
<name>A0A6I7HIJ6_9HYPH</name>
<comment type="caution">
    <text evidence="3">The sequence shown here is derived from an EMBL/GenBank/DDBJ whole genome shotgun (WGS) entry which is preliminary data.</text>
</comment>
<reference evidence="3 4" key="1">
    <citation type="submission" date="2018-07" db="EMBL/GenBank/DDBJ databases">
        <title>Genomic Encyclopedia of Type Strains, Phase IV (KMG-IV): sequencing the most valuable type-strain genomes for metagenomic binning, comparative biology and taxonomic classification.</title>
        <authorList>
            <person name="Goeker M."/>
        </authorList>
    </citation>
    <scope>NUCLEOTIDE SEQUENCE [LARGE SCALE GENOMIC DNA]</scope>
    <source>
        <strain evidence="3 4">DSM 25528</strain>
    </source>
</reference>
<dbReference type="PANTHER" id="PTHR44196:SF1">
    <property type="entry name" value="DEHYDROGENASE_REDUCTASE SDR FAMILY MEMBER 7B"/>
    <property type="match status" value="1"/>
</dbReference>
<dbReference type="GO" id="GO:0016491">
    <property type="term" value="F:oxidoreductase activity"/>
    <property type="evidence" value="ECO:0007669"/>
    <property type="project" value="UniProtKB-KW"/>
</dbReference>
<evidence type="ECO:0000256" key="2">
    <source>
        <dbReference type="ARBA" id="ARBA00023002"/>
    </source>
</evidence>
<evidence type="ECO:0000313" key="4">
    <source>
        <dbReference type="Proteomes" id="UP000252582"/>
    </source>
</evidence>
<comment type="similarity">
    <text evidence="1">Belongs to the short-chain dehydrogenases/reductases (SDR) family.</text>
</comment>
<dbReference type="SUPFAM" id="SSF51735">
    <property type="entry name" value="NAD(P)-binding Rossmann-fold domains"/>
    <property type="match status" value="1"/>
</dbReference>
<dbReference type="EMBL" id="QPIX01000010">
    <property type="protein sequence ID" value="RCW21571.1"/>
    <property type="molecule type" value="Genomic_DNA"/>
</dbReference>
<gene>
    <name evidence="3" type="ORF">DFR48_110160</name>
</gene>
<dbReference type="PROSITE" id="PS00061">
    <property type="entry name" value="ADH_SHORT"/>
    <property type="match status" value="1"/>
</dbReference>
<dbReference type="InterPro" id="IPR036291">
    <property type="entry name" value="NAD(P)-bd_dom_sf"/>
</dbReference>
<keyword evidence="2" id="KW-0560">Oxidoreductase</keyword>
<dbReference type="RefSeq" id="WP_114364514.1">
    <property type="nucleotide sequence ID" value="NZ_QPIX01000010.1"/>
</dbReference>